<keyword evidence="3" id="KW-1185">Reference proteome</keyword>
<keyword evidence="1" id="KW-0812">Transmembrane</keyword>
<evidence type="ECO:0000256" key="1">
    <source>
        <dbReference type="SAM" id="Phobius"/>
    </source>
</evidence>
<dbReference type="AlphaFoldDB" id="A0ABD1DRQ4"/>
<keyword evidence="1" id="KW-1133">Transmembrane helix</keyword>
<proteinExistence type="predicted"/>
<dbReference type="EMBL" id="JBEHCU010003293">
    <property type="protein sequence ID" value="KAL1402257.1"/>
    <property type="molecule type" value="Genomic_DNA"/>
</dbReference>
<sequence>MFDLTDMSGTVPVVITVITLTATAVSLDLIPFASGSRMSQETLHDMIRQLLINPKPMP</sequence>
<protein>
    <submittedName>
        <fullName evidence="2">Uncharacterized protein</fullName>
    </submittedName>
</protein>
<accession>A0ABD1DRQ4</accession>
<reference evidence="2 3" key="1">
    <citation type="submission" date="2024-05" db="EMBL/GenBank/DDBJ databases">
        <title>Culex pipiens pipiens assembly and annotation.</title>
        <authorList>
            <person name="Alout H."/>
            <person name="Durand T."/>
        </authorList>
    </citation>
    <scope>NUCLEOTIDE SEQUENCE [LARGE SCALE GENOMIC DNA]</scope>
    <source>
        <strain evidence="2">HA-2024</strain>
        <tissue evidence="2">Whole body</tissue>
    </source>
</reference>
<dbReference type="Proteomes" id="UP001562425">
    <property type="component" value="Unassembled WGS sequence"/>
</dbReference>
<feature type="transmembrane region" description="Helical" evidence="1">
    <location>
        <begin position="12"/>
        <end position="30"/>
    </location>
</feature>
<comment type="caution">
    <text evidence="2">The sequence shown here is derived from an EMBL/GenBank/DDBJ whole genome shotgun (WGS) entry which is preliminary data.</text>
</comment>
<keyword evidence="1" id="KW-0472">Membrane</keyword>
<name>A0ABD1DRQ4_CULPP</name>
<feature type="non-terminal residue" evidence="2">
    <location>
        <position position="58"/>
    </location>
</feature>
<evidence type="ECO:0000313" key="2">
    <source>
        <dbReference type="EMBL" id="KAL1402257.1"/>
    </source>
</evidence>
<organism evidence="2 3">
    <name type="scientific">Culex pipiens pipiens</name>
    <name type="common">Northern house mosquito</name>
    <dbReference type="NCBI Taxonomy" id="38569"/>
    <lineage>
        <taxon>Eukaryota</taxon>
        <taxon>Metazoa</taxon>
        <taxon>Ecdysozoa</taxon>
        <taxon>Arthropoda</taxon>
        <taxon>Hexapoda</taxon>
        <taxon>Insecta</taxon>
        <taxon>Pterygota</taxon>
        <taxon>Neoptera</taxon>
        <taxon>Endopterygota</taxon>
        <taxon>Diptera</taxon>
        <taxon>Nematocera</taxon>
        <taxon>Culicoidea</taxon>
        <taxon>Culicidae</taxon>
        <taxon>Culicinae</taxon>
        <taxon>Culicini</taxon>
        <taxon>Culex</taxon>
        <taxon>Culex</taxon>
    </lineage>
</organism>
<gene>
    <name evidence="2" type="ORF">pipiens_019823</name>
</gene>
<evidence type="ECO:0000313" key="3">
    <source>
        <dbReference type="Proteomes" id="UP001562425"/>
    </source>
</evidence>